<gene>
    <name evidence="6" type="ORF">SAMN05660649_03901</name>
</gene>
<dbReference type="SMART" id="SM00100">
    <property type="entry name" value="cNMP"/>
    <property type="match status" value="1"/>
</dbReference>
<evidence type="ECO:0000259" key="5">
    <source>
        <dbReference type="PROSITE" id="PS51063"/>
    </source>
</evidence>
<evidence type="ECO:0000313" key="6">
    <source>
        <dbReference type="EMBL" id="SFH11485.1"/>
    </source>
</evidence>
<evidence type="ECO:0000313" key="7">
    <source>
        <dbReference type="Proteomes" id="UP000199337"/>
    </source>
</evidence>
<dbReference type="PANTHER" id="PTHR24567:SF28">
    <property type="entry name" value="LISTERIOLYSIN REGULATORY PROTEIN"/>
    <property type="match status" value="1"/>
</dbReference>
<dbReference type="PROSITE" id="PS00042">
    <property type="entry name" value="HTH_CRP_1"/>
    <property type="match status" value="1"/>
</dbReference>
<dbReference type="InterPro" id="IPR050397">
    <property type="entry name" value="Env_Response_Regulators"/>
</dbReference>
<evidence type="ECO:0000256" key="1">
    <source>
        <dbReference type="ARBA" id="ARBA00023015"/>
    </source>
</evidence>
<dbReference type="EMBL" id="FOOX01000017">
    <property type="protein sequence ID" value="SFH11485.1"/>
    <property type="molecule type" value="Genomic_DNA"/>
</dbReference>
<dbReference type="Pfam" id="PF00027">
    <property type="entry name" value="cNMP_binding"/>
    <property type="match status" value="1"/>
</dbReference>
<dbReference type="InterPro" id="IPR000595">
    <property type="entry name" value="cNMP-bd_dom"/>
</dbReference>
<evidence type="ECO:0000256" key="3">
    <source>
        <dbReference type="ARBA" id="ARBA00023163"/>
    </source>
</evidence>
<dbReference type="PRINTS" id="PR00034">
    <property type="entry name" value="HTHCRP"/>
</dbReference>
<evidence type="ECO:0000259" key="4">
    <source>
        <dbReference type="PROSITE" id="PS50042"/>
    </source>
</evidence>
<dbReference type="GO" id="GO:0003700">
    <property type="term" value="F:DNA-binding transcription factor activity"/>
    <property type="evidence" value="ECO:0007669"/>
    <property type="project" value="InterPro"/>
</dbReference>
<keyword evidence="3" id="KW-0804">Transcription</keyword>
<dbReference type="PANTHER" id="PTHR24567">
    <property type="entry name" value="CRP FAMILY TRANSCRIPTIONAL REGULATORY PROTEIN"/>
    <property type="match status" value="1"/>
</dbReference>
<sequence length="226" mass="25513">MAGNLQYLKKIPLFAFLDDNQLSEVEKVIIERSYQKGRILFMENEPGEAVFFVKTGRIKVTKQTEDGREHILHFINPGEVFAEVVMFEGGTYPATAEVVEDSTVGMIRNVDMDRIISENSGIALGLLKIMARRLRVSQQQLIELALLDTTRRAASMLLFLAGEQGIPTNKGIEIDISLTNQDLANLIGTSRETANRIINDFKRQKAIEVKKGRVTILDKYKLKSWL</sequence>
<dbReference type="CDD" id="cd00038">
    <property type="entry name" value="CAP_ED"/>
    <property type="match status" value="1"/>
</dbReference>
<keyword evidence="7" id="KW-1185">Reference proteome</keyword>
<dbReference type="InterPro" id="IPR018490">
    <property type="entry name" value="cNMP-bd_dom_sf"/>
</dbReference>
<dbReference type="Proteomes" id="UP000199337">
    <property type="component" value="Unassembled WGS sequence"/>
</dbReference>
<dbReference type="InterPro" id="IPR014710">
    <property type="entry name" value="RmlC-like_jellyroll"/>
</dbReference>
<dbReference type="InterPro" id="IPR012318">
    <property type="entry name" value="HTH_CRP"/>
</dbReference>
<dbReference type="SMART" id="SM00419">
    <property type="entry name" value="HTH_CRP"/>
    <property type="match status" value="1"/>
</dbReference>
<dbReference type="PROSITE" id="PS50042">
    <property type="entry name" value="CNMP_BINDING_3"/>
    <property type="match status" value="1"/>
</dbReference>
<organism evidence="6 7">
    <name type="scientific">Desulfotruncus arcticus DSM 17038</name>
    <dbReference type="NCBI Taxonomy" id="1121424"/>
    <lineage>
        <taxon>Bacteria</taxon>
        <taxon>Bacillati</taxon>
        <taxon>Bacillota</taxon>
        <taxon>Clostridia</taxon>
        <taxon>Eubacteriales</taxon>
        <taxon>Desulfallaceae</taxon>
        <taxon>Desulfotruncus</taxon>
    </lineage>
</organism>
<dbReference type="GO" id="GO:0003677">
    <property type="term" value="F:DNA binding"/>
    <property type="evidence" value="ECO:0007669"/>
    <property type="project" value="UniProtKB-KW"/>
</dbReference>
<feature type="domain" description="HTH crp-type" evidence="5">
    <location>
        <begin position="147"/>
        <end position="220"/>
    </location>
</feature>
<dbReference type="PROSITE" id="PS51063">
    <property type="entry name" value="HTH_CRP_2"/>
    <property type="match status" value="1"/>
</dbReference>
<proteinExistence type="predicted"/>
<dbReference type="Pfam" id="PF13545">
    <property type="entry name" value="HTH_Crp_2"/>
    <property type="match status" value="1"/>
</dbReference>
<keyword evidence="2" id="KW-0238">DNA-binding</keyword>
<reference evidence="7" key="1">
    <citation type="submission" date="2016-10" db="EMBL/GenBank/DDBJ databases">
        <authorList>
            <person name="Varghese N."/>
            <person name="Submissions S."/>
        </authorList>
    </citation>
    <scope>NUCLEOTIDE SEQUENCE [LARGE SCALE GENOMIC DNA]</scope>
    <source>
        <strain evidence="7">DSM 17038</strain>
    </source>
</reference>
<dbReference type="InterPro" id="IPR036388">
    <property type="entry name" value="WH-like_DNA-bd_sf"/>
</dbReference>
<dbReference type="STRING" id="341036.SAMN05660649_03901"/>
<dbReference type="OrthoDB" id="9798104at2"/>
<dbReference type="SUPFAM" id="SSF46785">
    <property type="entry name" value="Winged helix' DNA-binding domain"/>
    <property type="match status" value="1"/>
</dbReference>
<evidence type="ECO:0000256" key="2">
    <source>
        <dbReference type="ARBA" id="ARBA00023125"/>
    </source>
</evidence>
<dbReference type="Gene3D" id="2.60.120.10">
    <property type="entry name" value="Jelly Rolls"/>
    <property type="match status" value="1"/>
</dbReference>
<dbReference type="Gene3D" id="1.10.10.10">
    <property type="entry name" value="Winged helix-like DNA-binding domain superfamily/Winged helix DNA-binding domain"/>
    <property type="match status" value="1"/>
</dbReference>
<dbReference type="InterPro" id="IPR018335">
    <property type="entry name" value="Tscrpt_reg_HTH_Crp-type_CS"/>
</dbReference>
<name>A0A1I2XDE3_9FIRM</name>
<dbReference type="SUPFAM" id="SSF51206">
    <property type="entry name" value="cAMP-binding domain-like"/>
    <property type="match status" value="1"/>
</dbReference>
<feature type="domain" description="Cyclic nucleotide-binding" evidence="4">
    <location>
        <begin position="13"/>
        <end position="133"/>
    </location>
</feature>
<keyword evidence="1" id="KW-0805">Transcription regulation</keyword>
<protein>
    <submittedName>
        <fullName evidence="6">CRP/FNR family transcriptional regulator, anaerobic regulatory protein</fullName>
    </submittedName>
</protein>
<accession>A0A1I2XDE3</accession>
<dbReference type="RefSeq" id="WP_092473488.1">
    <property type="nucleotide sequence ID" value="NZ_FOOX01000017.1"/>
</dbReference>
<dbReference type="AlphaFoldDB" id="A0A1I2XDE3"/>
<dbReference type="InterPro" id="IPR036390">
    <property type="entry name" value="WH_DNA-bd_sf"/>
</dbReference>
<dbReference type="GO" id="GO:0005829">
    <property type="term" value="C:cytosol"/>
    <property type="evidence" value="ECO:0007669"/>
    <property type="project" value="TreeGrafter"/>
</dbReference>